<dbReference type="Gene3D" id="1.10.860.10">
    <property type="entry name" value="DNAb Helicase, Chain A"/>
    <property type="match status" value="1"/>
</dbReference>
<dbReference type="Pfam" id="PF03796">
    <property type="entry name" value="DnaB_C"/>
    <property type="match status" value="1"/>
</dbReference>
<keyword evidence="14" id="KW-1185">Reference proteome</keyword>
<evidence type="ECO:0000256" key="8">
    <source>
        <dbReference type="ARBA" id="ARBA00023125"/>
    </source>
</evidence>
<dbReference type="InterPro" id="IPR007693">
    <property type="entry name" value="DNA_helicase_DnaB-like_N"/>
</dbReference>
<dbReference type="Gene3D" id="3.40.50.300">
    <property type="entry name" value="P-loop containing nucleotide triphosphate hydrolases"/>
    <property type="match status" value="1"/>
</dbReference>
<evidence type="ECO:0000259" key="12">
    <source>
        <dbReference type="PROSITE" id="PS51199"/>
    </source>
</evidence>
<evidence type="ECO:0000256" key="3">
    <source>
        <dbReference type="ARBA" id="ARBA00022705"/>
    </source>
</evidence>
<keyword evidence="3" id="KW-0235">DNA replication</keyword>
<dbReference type="Pfam" id="PF00772">
    <property type="entry name" value="DnaB"/>
    <property type="match status" value="1"/>
</dbReference>
<evidence type="ECO:0000256" key="9">
    <source>
        <dbReference type="ARBA" id="ARBA00023235"/>
    </source>
</evidence>
<dbReference type="InterPro" id="IPR036185">
    <property type="entry name" value="DNA_heli_DnaB-like_N_sf"/>
</dbReference>
<dbReference type="InterPro" id="IPR016136">
    <property type="entry name" value="DNA_helicase_N/primase_C"/>
</dbReference>
<accession>A0ABM8IC93</accession>
<dbReference type="Proteomes" id="UP001496674">
    <property type="component" value="Chromosome"/>
</dbReference>
<dbReference type="GO" id="GO:0004386">
    <property type="term" value="F:helicase activity"/>
    <property type="evidence" value="ECO:0007669"/>
    <property type="project" value="UniProtKB-KW"/>
</dbReference>
<keyword evidence="4" id="KW-0547">Nucleotide-binding</keyword>
<comment type="similarity">
    <text evidence="1">Belongs to the helicase family. DnaB subfamily.</text>
</comment>
<reference evidence="13 14" key="1">
    <citation type="submission" date="2023-04" db="EMBL/GenBank/DDBJ databases">
        <title>Draft genome sequence of acteroides sedimenti strain YN3PY1.</title>
        <authorList>
            <person name="Yoshida N."/>
        </authorList>
    </citation>
    <scope>NUCLEOTIDE SEQUENCE [LARGE SCALE GENOMIC DNA]</scope>
    <source>
        <strain evidence="13 14">YN3PY1</strain>
    </source>
</reference>
<evidence type="ECO:0000256" key="1">
    <source>
        <dbReference type="ARBA" id="ARBA00008428"/>
    </source>
</evidence>
<sequence length="463" mass="52254">MSQNFNLPIAPELEKAVLGALLLETKAMPRVSNLLRTEMFHEERHQLIFGALRGMFTDGRAIDIITVTEELNRTGKLEKVGGPYYIAMLSADMASSAHLEEHVLIMKEYFMRRELIKGLSQLLAMATDMTRDLMDVVCCVQEMLDSIGKDADWTNTLRGMEHVMEATIRLAAERRELSKDGITGIPTGIKQLNHITAGWQKGDLTVWAGRPGSGKTMVAMHSALTAAEAGYNVLFCSIEMPGEQLGDRSILLRSDIDPKAWRKGTVTTPEWMEGQRTASRLKQLPMMIDDNPSMSIDYIRAEARTLKAKGKLDIVFIDYLQLSDMRDHEKWQRNREQEVAIAARKAKLMAKELDCPVIMLSQLNREAEQRVTKRPQLSDLRESGAIEQDADMVILLYRPAMYGITTDKESGFPTEGLGMAIVAKHRNGETGTVYFGHNPTMTCIEDYVPPREWFERLKEKKDS</sequence>
<dbReference type="EMBL" id="AP028055">
    <property type="protein sequence ID" value="BEG97874.1"/>
    <property type="molecule type" value="Genomic_DNA"/>
</dbReference>
<dbReference type="EC" id="5.6.2.3" evidence="10"/>
<keyword evidence="8" id="KW-0238">DNA-binding</keyword>
<keyword evidence="9" id="KW-0413">Isomerase</keyword>
<dbReference type="PANTHER" id="PTHR30153:SF2">
    <property type="entry name" value="REPLICATIVE DNA HELICASE"/>
    <property type="match status" value="1"/>
</dbReference>
<evidence type="ECO:0000256" key="6">
    <source>
        <dbReference type="ARBA" id="ARBA00022806"/>
    </source>
</evidence>
<dbReference type="PANTHER" id="PTHR30153">
    <property type="entry name" value="REPLICATIVE DNA HELICASE DNAB"/>
    <property type="match status" value="1"/>
</dbReference>
<evidence type="ECO:0000256" key="11">
    <source>
        <dbReference type="ARBA" id="ARBA00048954"/>
    </source>
</evidence>
<evidence type="ECO:0000256" key="5">
    <source>
        <dbReference type="ARBA" id="ARBA00022801"/>
    </source>
</evidence>
<gene>
    <name evidence="13" type="ORF">BSYN_01390</name>
</gene>
<feature type="domain" description="SF4 helicase" evidence="12">
    <location>
        <begin position="178"/>
        <end position="451"/>
    </location>
</feature>
<dbReference type="SUPFAM" id="SSF48024">
    <property type="entry name" value="N-terminal domain of DnaB helicase"/>
    <property type="match status" value="1"/>
</dbReference>
<evidence type="ECO:0000313" key="13">
    <source>
        <dbReference type="EMBL" id="BEG97874.1"/>
    </source>
</evidence>
<dbReference type="CDD" id="cd00984">
    <property type="entry name" value="DnaB_C"/>
    <property type="match status" value="1"/>
</dbReference>
<dbReference type="InterPro" id="IPR007694">
    <property type="entry name" value="DNA_helicase_DnaB-like_C"/>
</dbReference>
<evidence type="ECO:0000256" key="4">
    <source>
        <dbReference type="ARBA" id="ARBA00022741"/>
    </source>
</evidence>
<evidence type="ECO:0000256" key="2">
    <source>
        <dbReference type="ARBA" id="ARBA00022515"/>
    </source>
</evidence>
<keyword evidence="6 13" id="KW-0347">Helicase</keyword>
<keyword evidence="7" id="KW-0067">ATP-binding</keyword>
<protein>
    <recommendedName>
        <fullName evidence="10">DNA 5'-3' helicase</fullName>
        <ecNumber evidence="10">5.6.2.3</ecNumber>
    </recommendedName>
</protein>
<dbReference type="InterPro" id="IPR027417">
    <property type="entry name" value="P-loop_NTPase"/>
</dbReference>
<comment type="catalytic activity">
    <reaction evidence="11">
        <text>ATP + H2O = ADP + phosphate + H(+)</text>
        <dbReference type="Rhea" id="RHEA:13065"/>
        <dbReference type="ChEBI" id="CHEBI:15377"/>
        <dbReference type="ChEBI" id="CHEBI:15378"/>
        <dbReference type="ChEBI" id="CHEBI:30616"/>
        <dbReference type="ChEBI" id="CHEBI:43474"/>
        <dbReference type="ChEBI" id="CHEBI:456216"/>
        <dbReference type="EC" id="5.6.2.3"/>
    </reaction>
</comment>
<evidence type="ECO:0000313" key="14">
    <source>
        <dbReference type="Proteomes" id="UP001496674"/>
    </source>
</evidence>
<dbReference type="SUPFAM" id="SSF52540">
    <property type="entry name" value="P-loop containing nucleoside triphosphate hydrolases"/>
    <property type="match status" value="1"/>
</dbReference>
<evidence type="ECO:0000256" key="7">
    <source>
        <dbReference type="ARBA" id="ARBA00022840"/>
    </source>
</evidence>
<dbReference type="RefSeq" id="WP_353332321.1">
    <property type="nucleotide sequence ID" value="NZ_AP028055.1"/>
</dbReference>
<evidence type="ECO:0000256" key="10">
    <source>
        <dbReference type="ARBA" id="ARBA00044969"/>
    </source>
</evidence>
<organism evidence="13 14">
    <name type="scientific">Bacteroides sedimenti</name>
    <dbReference type="NCBI Taxonomy" id="2136147"/>
    <lineage>
        <taxon>Bacteria</taxon>
        <taxon>Pseudomonadati</taxon>
        <taxon>Bacteroidota</taxon>
        <taxon>Bacteroidia</taxon>
        <taxon>Bacteroidales</taxon>
        <taxon>Bacteroidaceae</taxon>
        <taxon>Bacteroides</taxon>
    </lineage>
</organism>
<keyword evidence="5" id="KW-0378">Hydrolase</keyword>
<name>A0ABM8IC93_9BACE</name>
<dbReference type="PROSITE" id="PS51199">
    <property type="entry name" value="SF4_HELICASE"/>
    <property type="match status" value="1"/>
</dbReference>
<proteinExistence type="inferred from homology"/>
<keyword evidence="2" id="KW-0639">Primosome</keyword>